<dbReference type="InterPro" id="IPR000719">
    <property type="entry name" value="Prot_kinase_dom"/>
</dbReference>
<dbReference type="InterPro" id="IPR001611">
    <property type="entry name" value="Leu-rich_rpt"/>
</dbReference>
<evidence type="ECO:0000256" key="9">
    <source>
        <dbReference type="SAM" id="MobiDB-lite"/>
    </source>
</evidence>
<dbReference type="SUPFAM" id="SSF52058">
    <property type="entry name" value="L domain-like"/>
    <property type="match status" value="1"/>
</dbReference>
<dbReference type="Pfam" id="PF00560">
    <property type="entry name" value="LRR_1"/>
    <property type="match status" value="1"/>
</dbReference>
<dbReference type="InterPro" id="IPR013210">
    <property type="entry name" value="LRR_N_plant-typ"/>
</dbReference>
<keyword evidence="6" id="KW-0677">Repeat</keyword>
<dbReference type="InterPro" id="IPR052451">
    <property type="entry name" value="Ser/Thr_kinase-like"/>
</dbReference>
<dbReference type="CDD" id="cd14066">
    <property type="entry name" value="STKc_IRAK"/>
    <property type="match status" value="1"/>
</dbReference>
<organism evidence="13 14">
    <name type="scientific">Castilleja foliolosa</name>
    <dbReference type="NCBI Taxonomy" id="1961234"/>
    <lineage>
        <taxon>Eukaryota</taxon>
        <taxon>Viridiplantae</taxon>
        <taxon>Streptophyta</taxon>
        <taxon>Embryophyta</taxon>
        <taxon>Tracheophyta</taxon>
        <taxon>Spermatophyta</taxon>
        <taxon>Magnoliopsida</taxon>
        <taxon>eudicotyledons</taxon>
        <taxon>Gunneridae</taxon>
        <taxon>Pentapetalae</taxon>
        <taxon>asterids</taxon>
        <taxon>lamiids</taxon>
        <taxon>Lamiales</taxon>
        <taxon>Orobanchaceae</taxon>
        <taxon>Pedicularideae</taxon>
        <taxon>Castillejinae</taxon>
        <taxon>Castilleja</taxon>
    </lineage>
</organism>
<keyword evidence="14" id="KW-1185">Reference proteome</keyword>
<dbReference type="PANTHER" id="PTHR48008:SF2">
    <property type="entry name" value="PROBABLY INACTIVE LEUCINE-RICH REPEAT RECEPTOR-LIKE PROTEIN KINASE IMK2"/>
    <property type="match status" value="1"/>
</dbReference>
<dbReference type="PROSITE" id="PS51450">
    <property type="entry name" value="LRR"/>
    <property type="match status" value="1"/>
</dbReference>
<feature type="transmembrane region" description="Helical" evidence="10">
    <location>
        <begin position="349"/>
        <end position="373"/>
    </location>
</feature>
<evidence type="ECO:0000256" key="2">
    <source>
        <dbReference type="ARBA" id="ARBA00022553"/>
    </source>
</evidence>
<dbReference type="AlphaFoldDB" id="A0ABD3CTN1"/>
<comment type="caution">
    <text evidence="13">The sequence shown here is derived from an EMBL/GenBank/DDBJ whole genome shotgun (WGS) entry which is preliminary data.</text>
</comment>
<keyword evidence="2" id="KW-0597">Phosphoprotein</keyword>
<keyword evidence="7 10" id="KW-1133">Transmembrane helix</keyword>
<keyword evidence="4 10" id="KW-0812">Transmembrane</keyword>
<evidence type="ECO:0000256" key="11">
    <source>
        <dbReference type="SAM" id="SignalP"/>
    </source>
</evidence>
<protein>
    <submittedName>
        <fullName evidence="13">Inactive leucine-rich repeat receptor-like protein kinase imk2</fullName>
    </submittedName>
</protein>
<keyword evidence="8 10" id="KW-0472">Membrane</keyword>
<feature type="region of interest" description="Disordered" evidence="9">
    <location>
        <begin position="320"/>
        <end position="339"/>
    </location>
</feature>
<dbReference type="Pfam" id="PF08263">
    <property type="entry name" value="LRRNT_2"/>
    <property type="match status" value="1"/>
</dbReference>
<dbReference type="Pfam" id="PF07714">
    <property type="entry name" value="PK_Tyr_Ser-Thr"/>
    <property type="match status" value="1"/>
</dbReference>
<feature type="chain" id="PRO_5044770778" evidence="11">
    <location>
        <begin position="36"/>
        <end position="724"/>
    </location>
</feature>
<dbReference type="Pfam" id="PF13855">
    <property type="entry name" value="LRR_8"/>
    <property type="match status" value="2"/>
</dbReference>
<evidence type="ECO:0000313" key="13">
    <source>
        <dbReference type="EMBL" id="KAL3633345.1"/>
    </source>
</evidence>
<keyword evidence="5 11" id="KW-0732">Signal</keyword>
<evidence type="ECO:0000256" key="10">
    <source>
        <dbReference type="SAM" id="Phobius"/>
    </source>
</evidence>
<proteinExistence type="predicted"/>
<gene>
    <name evidence="13" type="primary">IMK2_1</name>
    <name evidence="13" type="ORF">CASFOL_022872</name>
</gene>
<feature type="signal peptide" evidence="11">
    <location>
        <begin position="1"/>
        <end position="35"/>
    </location>
</feature>
<comment type="subcellular location">
    <subcellularLocation>
        <location evidence="1">Membrane</location>
        <topology evidence="1">Single-pass membrane protein</topology>
    </subcellularLocation>
</comment>
<evidence type="ECO:0000256" key="4">
    <source>
        <dbReference type="ARBA" id="ARBA00022692"/>
    </source>
</evidence>
<dbReference type="PROSITE" id="PS50011">
    <property type="entry name" value="PROTEIN_KINASE_DOM"/>
    <property type="match status" value="1"/>
</dbReference>
<dbReference type="Proteomes" id="UP001632038">
    <property type="component" value="Unassembled WGS sequence"/>
</dbReference>
<dbReference type="InterPro" id="IPR011009">
    <property type="entry name" value="Kinase-like_dom_sf"/>
</dbReference>
<dbReference type="Gene3D" id="3.30.200.20">
    <property type="entry name" value="Phosphorylase Kinase, domain 1"/>
    <property type="match status" value="1"/>
</dbReference>
<evidence type="ECO:0000313" key="14">
    <source>
        <dbReference type="Proteomes" id="UP001632038"/>
    </source>
</evidence>
<dbReference type="FunFam" id="3.80.10.10:FF:000383">
    <property type="entry name" value="Leucine-rich repeat receptor protein kinase EMS1"/>
    <property type="match status" value="1"/>
</dbReference>
<dbReference type="PRINTS" id="PR00019">
    <property type="entry name" value="LEURICHRPT"/>
</dbReference>
<dbReference type="GO" id="GO:0016020">
    <property type="term" value="C:membrane"/>
    <property type="evidence" value="ECO:0007669"/>
    <property type="project" value="UniProtKB-SubCell"/>
</dbReference>
<evidence type="ECO:0000256" key="3">
    <source>
        <dbReference type="ARBA" id="ARBA00022614"/>
    </source>
</evidence>
<accession>A0ABD3CTN1</accession>
<dbReference type="InterPro" id="IPR032675">
    <property type="entry name" value="LRR_dom_sf"/>
</dbReference>
<feature type="domain" description="Protein kinase" evidence="12">
    <location>
        <begin position="427"/>
        <end position="711"/>
    </location>
</feature>
<dbReference type="Gene3D" id="3.80.10.10">
    <property type="entry name" value="Ribonuclease Inhibitor"/>
    <property type="match status" value="1"/>
</dbReference>
<keyword evidence="3" id="KW-0433">Leucine-rich repeat</keyword>
<dbReference type="FunFam" id="3.80.10.10:FF:000129">
    <property type="entry name" value="Leucine-rich repeat receptor-like kinase"/>
    <property type="match status" value="1"/>
</dbReference>
<evidence type="ECO:0000256" key="1">
    <source>
        <dbReference type="ARBA" id="ARBA00004167"/>
    </source>
</evidence>
<name>A0ABD3CTN1_9LAMI</name>
<dbReference type="EMBL" id="JAVIJP010000030">
    <property type="protein sequence ID" value="KAL3633345.1"/>
    <property type="molecule type" value="Genomic_DNA"/>
</dbReference>
<sequence length="724" mass="78997">MDDHIQFSKKEQWKQTHFLPLLILILFLDIGHVSCKKWADDAIVTQSDYQALKAVKHELVDLRGILNTWNETGPGPCSYWAGIKCVKGHVISIQLPWKGLGGRLSEKIGHLQSLRRISLHDNVLVGPVPTSLGSLQSLRGVYLFNNRFSGMIPPSIGNCLNLQTLDLSNNQLIGIIPLSLAKLNWVYRLNLSRNSIVGKVPDELGNLSRLGFLDLSNNAIYGKFPEIFANISVLNLSNNKFRGPIPESIGNITSLSSLDLSENNLTGEIPASIANLQNLSFFDVSYNNLSGSVPSVLAEKFNSSSFLGNVHLCGYSNSTPCPSRNPPSPSSQDTVDKNRHRRRLRTKDIIIISASALLAVLLILCCVLLCCLIRSKKTVSKAKKGKSGISKAVPLVVGPGDESGGEMGGKLVHFDGPFVFTADDLLCATAEVMGKGSYGTAYKATLEDNHNNNNNDYNDDNNNQVAVKRLREKITKGLKEFELEIAQLGKIRHPNVLPLRAYYVGPKGEKLLVYDYMPNGSLSSFLHARGPVTMIPWATRLSVAIGTTRGLCYLHDVENIVHGNLTSSNILLDEETNPKIADVGLPLLMTDVANTDAVATAGTMGYRAPELTKMKNASVKTDVFSLGVVILELLTGKSPSEATDGLSLPQWVASIVREEWTNEVFDVELMRGLSDIGDELLNALKLALHCVDPSPGARPEAKQVLEKLQEIKPVPTDDVPAKSD</sequence>
<evidence type="ECO:0000259" key="12">
    <source>
        <dbReference type="PROSITE" id="PS50011"/>
    </source>
</evidence>
<dbReference type="InterPro" id="IPR001245">
    <property type="entry name" value="Ser-Thr/Tyr_kinase_cat_dom"/>
</dbReference>
<dbReference type="PANTHER" id="PTHR48008">
    <property type="entry name" value="LEUCINE-RICH REPEAT RECEPTOR-LIKE PROTEIN KINASE IMK3-RELATED"/>
    <property type="match status" value="1"/>
</dbReference>
<evidence type="ECO:0000256" key="7">
    <source>
        <dbReference type="ARBA" id="ARBA00022989"/>
    </source>
</evidence>
<dbReference type="Gene3D" id="1.10.510.10">
    <property type="entry name" value="Transferase(Phosphotransferase) domain 1"/>
    <property type="match status" value="1"/>
</dbReference>
<evidence type="ECO:0000256" key="8">
    <source>
        <dbReference type="ARBA" id="ARBA00023136"/>
    </source>
</evidence>
<dbReference type="SUPFAM" id="SSF56112">
    <property type="entry name" value="Protein kinase-like (PK-like)"/>
    <property type="match status" value="1"/>
</dbReference>
<evidence type="ECO:0000256" key="5">
    <source>
        <dbReference type="ARBA" id="ARBA00022729"/>
    </source>
</evidence>
<dbReference type="FunFam" id="3.80.10.10:FF:000722">
    <property type="entry name" value="Leucine-rich repeat receptor-like protein kinase"/>
    <property type="match status" value="1"/>
</dbReference>
<reference evidence="14" key="1">
    <citation type="journal article" date="2024" name="IScience">
        <title>Strigolactones Initiate the Formation of Haustorium-like Structures in Castilleja.</title>
        <authorList>
            <person name="Buerger M."/>
            <person name="Peterson D."/>
            <person name="Chory J."/>
        </authorList>
    </citation>
    <scope>NUCLEOTIDE SEQUENCE [LARGE SCALE GENOMIC DNA]</scope>
</reference>
<evidence type="ECO:0000256" key="6">
    <source>
        <dbReference type="ARBA" id="ARBA00022737"/>
    </source>
</evidence>